<feature type="region of interest" description="Disordered" evidence="1">
    <location>
        <begin position="1"/>
        <end position="31"/>
    </location>
</feature>
<feature type="compositionally biased region" description="Basic and acidic residues" evidence="1">
    <location>
        <begin position="1"/>
        <end position="19"/>
    </location>
</feature>
<name>X0UZN0_9ZZZZ</name>
<sequence>MDTPKVKESETTHERDRGKSMRRAGSLQVADDPKTMLPLLVAQRKQRSLPIEEARLRVNYPPEVK</sequence>
<proteinExistence type="predicted"/>
<protein>
    <submittedName>
        <fullName evidence="2">Uncharacterized protein</fullName>
    </submittedName>
</protein>
<comment type="caution">
    <text evidence="2">The sequence shown here is derived from an EMBL/GenBank/DDBJ whole genome shotgun (WGS) entry which is preliminary data.</text>
</comment>
<dbReference type="EMBL" id="BARS01022111">
    <property type="protein sequence ID" value="GAG11294.1"/>
    <property type="molecule type" value="Genomic_DNA"/>
</dbReference>
<gene>
    <name evidence="2" type="ORF">S01H1_35384</name>
</gene>
<reference evidence="2" key="1">
    <citation type="journal article" date="2014" name="Front. Microbiol.">
        <title>High frequency of phylogenetically diverse reductive dehalogenase-homologous genes in deep subseafloor sedimentary metagenomes.</title>
        <authorList>
            <person name="Kawai M."/>
            <person name="Futagami T."/>
            <person name="Toyoda A."/>
            <person name="Takaki Y."/>
            <person name="Nishi S."/>
            <person name="Hori S."/>
            <person name="Arai W."/>
            <person name="Tsubouchi T."/>
            <person name="Morono Y."/>
            <person name="Uchiyama I."/>
            <person name="Ito T."/>
            <person name="Fujiyama A."/>
            <person name="Inagaki F."/>
            <person name="Takami H."/>
        </authorList>
    </citation>
    <scope>NUCLEOTIDE SEQUENCE</scope>
    <source>
        <strain evidence="2">Expedition CK06-06</strain>
    </source>
</reference>
<evidence type="ECO:0000313" key="2">
    <source>
        <dbReference type="EMBL" id="GAG11294.1"/>
    </source>
</evidence>
<organism evidence="2">
    <name type="scientific">marine sediment metagenome</name>
    <dbReference type="NCBI Taxonomy" id="412755"/>
    <lineage>
        <taxon>unclassified sequences</taxon>
        <taxon>metagenomes</taxon>
        <taxon>ecological metagenomes</taxon>
    </lineage>
</organism>
<evidence type="ECO:0000256" key="1">
    <source>
        <dbReference type="SAM" id="MobiDB-lite"/>
    </source>
</evidence>
<accession>X0UZN0</accession>
<dbReference type="AlphaFoldDB" id="X0UZN0"/>